<sequence length="437" mass="49554">MGSEECCIYRVPSQLREVKPAAYTPRILLIGPLHHFAKPKVFRSDIEANNLMEDLKNGNSRYLEYLMMEDQKKKYMADFLKRFVVEEKMKEIIKESLDDICASYAVSTEWISSADFEELILLDSVFILELILKHWEKRKETAQPTKTTSVDPQTSTRHHDLTVDKPYFTTMAMVDLVLLENQLPYFILEKLFEYCKNNLVGSSPTPTLDELILKLFSLEVDMTCRDYKFKNLTDMYRHVYENSLGTNARGSKKPTEDMYNADRLSRSGVKFNKVGRENSLAISFNGGVLSMPCFPADDSSEVILRNVIAYEQCHDPRNAFTSEYIDLMNFLVTTVKDVEILTASGAISNDIGRPSLVVEMINKLGQGVLTPIDTIYHDTTKELNIHCNSCRNNSCAILKKVYCSDLWTGTATAVAAVLLLLTIAATVASIYQAVKTK</sequence>
<organism evidence="2 3">
    <name type="scientific">Camelina sativa</name>
    <name type="common">False flax</name>
    <name type="synonym">Myagrum sativum</name>
    <dbReference type="NCBI Taxonomy" id="90675"/>
    <lineage>
        <taxon>Eukaryota</taxon>
        <taxon>Viridiplantae</taxon>
        <taxon>Streptophyta</taxon>
        <taxon>Embryophyta</taxon>
        <taxon>Tracheophyta</taxon>
        <taxon>Spermatophyta</taxon>
        <taxon>Magnoliopsida</taxon>
        <taxon>eudicotyledons</taxon>
        <taxon>Gunneridae</taxon>
        <taxon>Pentapetalae</taxon>
        <taxon>rosids</taxon>
        <taxon>malvids</taxon>
        <taxon>Brassicales</taxon>
        <taxon>Brassicaceae</taxon>
        <taxon>Camelineae</taxon>
        <taxon>Camelina</taxon>
    </lineage>
</organism>
<gene>
    <name evidence="3" type="primary">LOC104701206</name>
</gene>
<keyword evidence="2" id="KW-1185">Reference proteome</keyword>
<name>A0ABM0SRN7_CAMSA</name>
<dbReference type="InterPro" id="IPR004158">
    <property type="entry name" value="DUF247_pln"/>
</dbReference>
<dbReference type="RefSeq" id="XP_010415154.1">
    <property type="nucleotide sequence ID" value="XM_010416852.1"/>
</dbReference>
<dbReference type="PANTHER" id="PTHR31170">
    <property type="entry name" value="BNAC04G53230D PROTEIN"/>
    <property type="match status" value="1"/>
</dbReference>
<keyword evidence="1" id="KW-1133">Transmembrane helix</keyword>
<keyword evidence="1" id="KW-0472">Membrane</keyword>
<feature type="transmembrane region" description="Helical" evidence="1">
    <location>
        <begin position="406"/>
        <end position="431"/>
    </location>
</feature>
<protein>
    <submittedName>
        <fullName evidence="3">UPF0481 protein At3g47200-like</fullName>
    </submittedName>
</protein>
<reference evidence="3" key="2">
    <citation type="submission" date="2025-08" db="UniProtKB">
        <authorList>
            <consortium name="RefSeq"/>
        </authorList>
    </citation>
    <scope>IDENTIFICATION</scope>
    <source>
        <tissue evidence="3">Leaf</tissue>
    </source>
</reference>
<dbReference type="Pfam" id="PF03140">
    <property type="entry name" value="DUF247"/>
    <property type="match status" value="1"/>
</dbReference>
<evidence type="ECO:0000313" key="2">
    <source>
        <dbReference type="Proteomes" id="UP000694864"/>
    </source>
</evidence>
<keyword evidence="1" id="KW-0812">Transmembrane</keyword>
<reference evidence="2" key="1">
    <citation type="journal article" date="2014" name="Nat. Commun.">
        <title>The emerging biofuel crop Camelina sativa retains a highly undifferentiated hexaploid genome structure.</title>
        <authorList>
            <person name="Kagale S."/>
            <person name="Koh C."/>
            <person name="Nixon J."/>
            <person name="Bollina V."/>
            <person name="Clarke W.E."/>
            <person name="Tuteja R."/>
            <person name="Spillane C."/>
            <person name="Robinson S.J."/>
            <person name="Links M.G."/>
            <person name="Clarke C."/>
            <person name="Higgins E.E."/>
            <person name="Huebert T."/>
            <person name="Sharpe A.G."/>
            <person name="Parkin I.A."/>
        </authorList>
    </citation>
    <scope>NUCLEOTIDE SEQUENCE [LARGE SCALE GENOMIC DNA]</scope>
    <source>
        <strain evidence="2">cv. DH55</strain>
    </source>
</reference>
<proteinExistence type="predicted"/>
<evidence type="ECO:0000313" key="3">
    <source>
        <dbReference type="RefSeq" id="XP_010415154.1"/>
    </source>
</evidence>
<accession>A0ABM0SRN7</accession>
<dbReference type="PANTHER" id="PTHR31170:SF9">
    <property type="entry name" value="PROTEIN, PUTATIVE (DUF247)-RELATED"/>
    <property type="match status" value="1"/>
</dbReference>
<dbReference type="GeneID" id="104701206"/>
<evidence type="ECO:0000256" key="1">
    <source>
        <dbReference type="SAM" id="Phobius"/>
    </source>
</evidence>
<dbReference type="Proteomes" id="UP000694864">
    <property type="component" value="Chromosome 7"/>
</dbReference>